<dbReference type="Proteomes" id="UP000716291">
    <property type="component" value="Unassembled WGS sequence"/>
</dbReference>
<protein>
    <submittedName>
        <fullName evidence="1">Uncharacterized protein</fullName>
    </submittedName>
</protein>
<organism evidence="1 2">
    <name type="scientific">Rhizopus oryzae</name>
    <name type="common">Mucormycosis agent</name>
    <name type="synonym">Rhizopus arrhizus var. delemar</name>
    <dbReference type="NCBI Taxonomy" id="64495"/>
    <lineage>
        <taxon>Eukaryota</taxon>
        <taxon>Fungi</taxon>
        <taxon>Fungi incertae sedis</taxon>
        <taxon>Mucoromycota</taxon>
        <taxon>Mucoromycotina</taxon>
        <taxon>Mucoromycetes</taxon>
        <taxon>Mucorales</taxon>
        <taxon>Mucorineae</taxon>
        <taxon>Rhizopodaceae</taxon>
        <taxon>Rhizopus</taxon>
    </lineage>
</organism>
<comment type="caution">
    <text evidence="1">The sequence shown here is derived from an EMBL/GenBank/DDBJ whole genome shotgun (WGS) entry which is preliminary data.</text>
</comment>
<dbReference type="EMBL" id="JAANQT010015400">
    <property type="protein sequence ID" value="KAG1272324.1"/>
    <property type="molecule type" value="Genomic_DNA"/>
</dbReference>
<proteinExistence type="predicted"/>
<evidence type="ECO:0000313" key="2">
    <source>
        <dbReference type="Proteomes" id="UP000716291"/>
    </source>
</evidence>
<sequence>MFDDQRRGGGMTTYHHTKAAILKTFYFLDLSSRKFGNGETIFEFWADKSSVDPSTQEERKALTIHANLVENTH</sequence>
<accession>A0A9P6WS33</accession>
<reference evidence="1" key="1">
    <citation type="journal article" date="2020" name="Microb. Genom.">
        <title>Genetic diversity of clinical and environmental Mucorales isolates obtained from an investigation of mucormycosis cases among solid organ transplant recipients.</title>
        <authorList>
            <person name="Nguyen M.H."/>
            <person name="Kaul D."/>
            <person name="Muto C."/>
            <person name="Cheng S.J."/>
            <person name="Richter R.A."/>
            <person name="Bruno V.M."/>
            <person name="Liu G."/>
            <person name="Beyhan S."/>
            <person name="Sundermann A.J."/>
            <person name="Mounaud S."/>
            <person name="Pasculle A.W."/>
            <person name="Nierman W.C."/>
            <person name="Driscoll E."/>
            <person name="Cumbie R."/>
            <person name="Clancy C.J."/>
            <person name="Dupont C.L."/>
        </authorList>
    </citation>
    <scope>NUCLEOTIDE SEQUENCE</scope>
    <source>
        <strain evidence="1">GL11</strain>
    </source>
</reference>
<name>A0A9P6WS33_RHIOR</name>
<dbReference type="AlphaFoldDB" id="A0A9P6WS33"/>
<keyword evidence="2" id="KW-1185">Reference proteome</keyword>
<gene>
    <name evidence="1" type="ORF">G6F64_015523</name>
</gene>
<evidence type="ECO:0000313" key="1">
    <source>
        <dbReference type="EMBL" id="KAG1272324.1"/>
    </source>
</evidence>